<dbReference type="PANTHER" id="PTHR40690:SF1">
    <property type="entry name" value="DUF1611 DOMAIN-CONTAINING PROTEIN"/>
    <property type="match status" value="1"/>
</dbReference>
<accession>A0ABT6JEM3</accession>
<dbReference type="InterPro" id="IPR035402">
    <property type="entry name" value="DgcN-like_N"/>
</dbReference>
<gene>
    <name evidence="4" type="ORF">QFW77_16830</name>
</gene>
<feature type="compositionally biased region" description="Pro residues" evidence="1">
    <location>
        <begin position="367"/>
        <end position="378"/>
    </location>
</feature>
<evidence type="ECO:0000256" key="1">
    <source>
        <dbReference type="SAM" id="MobiDB-lite"/>
    </source>
</evidence>
<protein>
    <submittedName>
        <fullName evidence="4">DUF1611 domain-containing protein</fullName>
    </submittedName>
</protein>
<dbReference type="Pfam" id="PF17396">
    <property type="entry name" value="DUF1611_N"/>
    <property type="match status" value="1"/>
</dbReference>
<dbReference type="PIRSF" id="PIRSF026760">
    <property type="entry name" value="UCP026760"/>
    <property type="match status" value="1"/>
</dbReference>
<dbReference type="InterPro" id="IPR035086">
    <property type="entry name" value="DgcN-like_C"/>
</dbReference>
<comment type="caution">
    <text evidence="4">The sequence shown here is derived from an EMBL/GenBank/DDBJ whole genome shotgun (WGS) entry which is preliminary data.</text>
</comment>
<dbReference type="PANTHER" id="PTHR40690">
    <property type="entry name" value="GLL3100 PROTEIN"/>
    <property type="match status" value="1"/>
</dbReference>
<dbReference type="InterPro" id="IPR027417">
    <property type="entry name" value="P-loop_NTPase"/>
</dbReference>
<sequence>MSRPDEARAHFDPAAGWPPPFLLYLGNAHDDLAAKTARGLAFWRPEWCIGQFRDADCRTTLGLADLDFAQARAAGARTMIVGVANAGGRMDPRTVAHVVAALDAGMNVASGLHERLGAHPGIAAAAQRNGRVLFDAREPPRTPVGTGARRAGRRLLTVGTDCSVGKMYTALALERELRRRGMRADFRATGQTGIFIAGRGVPIDAVVADFISGGIEWVSPARTDDGWDLIEGQGSLYHPSYAGVSLGLLHGAQPDALVLCHEPGRAHMRALPHYPLPDLRECLAANLAAARLTNPGVQAVGVALNTARLSPAAAGQACREVEDLLGLPVQDPVTMGTERIADRLLSCFAGQAPASGAGRTAQREPAPRPSIQPGAPEP</sequence>
<feature type="domain" description="D-glutamate N-acetyltransferase-like C-terminal" evidence="2">
    <location>
        <begin position="145"/>
        <end position="340"/>
    </location>
</feature>
<dbReference type="RefSeq" id="WP_280575967.1">
    <property type="nucleotide sequence ID" value="NZ_JARXRM010000045.1"/>
</dbReference>
<dbReference type="Pfam" id="PF07755">
    <property type="entry name" value="DUF1611"/>
    <property type="match status" value="1"/>
</dbReference>
<evidence type="ECO:0000259" key="2">
    <source>
        <dbReference type="Pfam" id="PF07755"/>
    </source>
</evidence>
<dbReference type="Gene3D" id="3.40.50.720">
    <property type="entry name" value="NAD(P)-binding Rossmann-like Domain"/>
    <property type="match status" value="1"/>
</dbReference>
<reference evidence="4 5" key="1">
    <citation type="submission" date="2023-04" db="EMBL/GenBank/DDBJ databases">
        <title>Luteimonas endophyticus RD2P54.</title>
        <authorList>
            <person name="Sun J.-Q."/>
        </authorList>
    </citation>
    <scope>NUCLEOTIDE SEQUENCE [LARGE SCALE GENOMIC DNA]</scope>
    <source>
        <strain evidence="4 5">RD2P54</strain>
    </source>
</reference>
<dbReference type="NCBIfam" id="NF041892">
    <property type="entry name" value="DgcN"/>
    <property type="match status" value="1"/>
</dbReference>
<dbReference type="Gene3D" id="3.40.50.300">
    <property type="entry name" value="P-loop containing nucleotide triphosphate hydrolases"/>
    <property type="match status" value="1"/>
</dbReference>
<dbReference type="SUPFAM" id="SSF52540">
    <property type="entry name" value="P-loop containing nucleoside triphosphate hydrolases"/>
    <property type="match status" value="1"/>
</dbReference>
<evidence type="ECO:0000259" key="3">
    <source>
        <dbReference type="Pfam" id="PF17396"/>
    </source>
</evidence>
<name>A0ABT6JEM3_9GAMM</name>
<dbReference type="InterPro" id="IPR011669">
    <property type="entry name" value="DgcN-like"/>
</dbReference>
<feature type="domain" description="D-glutamate N-acetyltransferase-like N-terminal" evidence="3">
    <location>
        <begin position="68"/>
        <end position="139"/>
    </location>
</feature>
<organism evidence="4 5">
    <name type="scientific">Luteimonas endophytica</name>
    <dbReference type="NCBI Taxonomy" id="3042023"/>
    <lineage>
        <taxon>Bacteria</taxon>
        <taxon>Pseudomonadati</taxon>
        <taxon>Pseudomonadota</taxon>
        <taxon>Gammaproteobacteria</taxon>
        <taxon>Lysobacterales</taxon>
        <taxon>Lysobacteraceae</taxon>
        <taxon>Luteimonas</taxon>
    </lineage>
</organism>
<evidence type="ECO:0000313" key="4">
    <source>
        <dbReference type="EMBL" id="MDH5824638.1"/>
    </source>
</evidence>
<proteinExistence type="predicted"/>
<dbReference type="Proteomes" id="UP001156940">
    <property type="component" value="Unassembled WGS sequence"/>
</dbReference>
<evidence type="ECO:0000313" key="5">
    <source>
        <dbReference type="Proteomes" id="UP001156940"/>
    </source>
</evidence>
<feature type="region of interest" description="Disordered" evidence="1">
    <location>
        <begin position="353"/>
        <end position="378"/>
    </location>
</feature>
<keyword evidence="5" id="KW-1185">Reference proteome</keyword>
<dbReference type="EMBL" id="JARXRM010000045">
    <property type="protein sequence ID" value="MDH5824638.1"/>
    <property type="molecule type" value="Genomic_DNA"/>
</dbReference>